<keyword evidence="5" id="KW-0819">tRNA processing</keyword>
<dbReference type="GO" id="GO:0046872">
    <property type="term" value="F:metal ion binding"/>
    <property type="evidence" value="ECO:0007669"/>
    <property type="project" value="UniProtKB-KW"/>
</dbReference>
<dbReference type="PANTHER" id="PTHR33540:SF2">
    <property type="entry name" value="TRNA THREONYLCARBAMOYLADENOSINE BIOSYNTHESIS PROTEIN TSAE"/>
    <property type="match status" value="1"/>
</dbReference>
<keyword evidence="12" id="KW-1185">Reference proteome</keyword>
<comment type="subcellular location">
    <subcellularLocation>
        <location evidence="1">Cytoplasm</location>
    </subcellularLocation>
</comment>
<evidence type="ECO:0000313" key="11">
    <source>
        <dbReference type="EMBL" id="EMD82312.1"/>
    </source>
</evidence>
<evidence type="ECO:0000256" key="10">
    <source>
        <dbReference type="ARBA" id="ARBA00032441"/>
    </source>
</evidence>
<dbReference type="NCBIfam" id="TIGR00150">
    <property type="entry name" value="T6A_YjeE"/>
    <property type="match status" value="1"/>
</dbReference>
<dbReference type="Pfam" id="PF02367">
    <property type="entry name" value="TsaE"/>
    <property type="match status" value="1"/>
</dbReference>
<keyword evidence="6" id="KW-0479">Metal-binding</keyword>
<dbReference type="GO" id="GO:0005524">
    <property type="term" value="F:ATP binding"/>
    <property type="evidence" value="ECO:0007669"/>
    <property type="project" value="UniProtKB-KW"/>
</dbReference>
<dbReference type="InterPro" id="IPR027417">
    <property type="entry name" value="P-loop_NTPase"/>
</dbReference>
<proteinExistence type="inferred from homology"/>
<gene>
    <name evidence="11" type="ORF">C725_2350</name>
</gene>
<name>M2U2W7_9SPHN</name>
<evidence type="ECO:0000256" key="4">
    <source>
        <dbReference type="ARBA" id="ARBA00022490"/>
    </source>
</evidence>
<keyword evidence="9" id="KW-0460">Magnesium</keyword>
<keyword evidence="8" id="KW-0067">ATP-binding</keyword>
<dbReference type="GO" id="GO:0005737">
    <property type="term" value="C:cytoplasm"/>
    <property type="evidence" value="ECO:0007669"/>
    <property type="project" value="UniProtKB-SubCell"/>
</dbReference>
<dbReference type="EMBL" id="AMRV01000008">
    <property type="protein sequence ID" value="EMD82312.1"/>
    <property type="molecule type" value="Genomic_DNA"/>
</dbReference>
<evidence type="ECO:0000313" key="12">
    <source>
        <dbReference type="Proteomes" id="UP000011717"/>
    </source>
</evidence>
<organism evidence="11 12">
    <name type="scientific">Pacificimonas flava</name>
    <dbReference type="NCBI Taxonomy" id="1234595"/>
    <lineage>
        <taxon>Bacteria</taxon>
        <taxon>Pseudomonadati</taxon>
        <taxon>Pseudomonadota</taxon>
        <taxon>Alphaproteobacteria</taxon>
        <taxon>Sphingomonadales</taxon>
        <taxon>Sphingosinicellaceae</taxon>
        <taxon>Pacificimonas</taxon>
    </lineage>
</organism>
<evidence type="ECO:0000256" key="5">
    <source>
        <dbReference type="ARBA" id="ARBA00022694"/>
    </source>
</evidence>
<evidence type="ECO:0000256" key="1">
    <source>
        <dbReference type="ARBA" id="ARBA00004496"/>
    </source>
</evidence>
<dbReference type="InterPro" id="IPR003442">
    <property type="entry name" value="T6A_TsaE"/>
</dbReference>
<evidence type="ECO:0000256" key="7">
    <source>
        <dbReference type="ARBA" id="ARBA00022741"/>
    </source>
</evidence>
<sequence>MSLASESALSAFGKRLATLLEPGDVVLLSGPLGSGKTSLCRAVLRGLGHCGEVPSPTFTLVQPYDDDGLRLPVWHADLYRLDRPEDVRALAFEEILEDGVLLVEWPEMGDGELPGPALCLSISGTGGDVRELTCLLPAAWEARWERL</sequence>
<dbReference type="PANTHER" id="PTHR33540">
    <property type="entry name" value="TRNA THREONYLCARBAMOYLADENOSINE BIOSYNTHESIS PROTEIN TSAE"/>
    <property type="match status" value="1"/>
</dbReference>
<keyword evidence="7" id="KW-0547">Nucleotide-binding</keyword>
<evidence type="ECO:0000256" key="9">
    <source>
        <dbReference type="ARBA" id="ARBA00022842"/>
    </source>
</evidence>
<comment type="similarity">
    <text evidence="2">Belongs to the TsaE family.</text>
</comment>
<reference evidence="11 12" key="1">
    <citation type="journal article" date="2013" name="Genome Announc.">
        <title>Draft Genome Sequence of Strain JLT2015T, Belonging to the Family Sphingomonadaceae of the Alphaproteobacteria.</title>
        <authorList>
            <person name="Tang K."/>
            <person name="Liu K."/>
            <person name="Li S."/>
            <person name="Jiao N."/>
        </authorList>
    </citation>
    <scope>NUCLEOTIDE SEQUENCE [LARGE SCALE GENOMIC DNA]</scope>
    <source>
        <strain evidence="11 12">JLT2015</strain>
    </source>
</reference>
<dbReference type="GO" id="GO:0002949">
    <property type="term" value="P:tRNA threonylcarbamoyladenosine modification"/>
    <property type="evidence" value="ECO:0007669"/>
    <property type="project" value="InterPro"/>
</dbReference>
<accession>M2U2W7</accession>
<evidence type="ECO:0000256" key="3">
    <source>
        <dbReference type="ARBA" id="ARBA00019010"/>
    </source>
</evidence>
<evidence type="ECO:0000256" key="6">
    <source>
        <dbReference type="ARBA" id="ARBA00022723"/>
    </source>
</evidence>
<dbReference type="AlphaFoldDB" id="M2U2W7"/>
<dbReference type="Proteomes" id="UP000011717">
    <property type="component" value="Unassembled WGS sequence"/>
</dbReference>
<evidence type="ECO:0000256" key="2">
    <source>
        <dbReference type="ARBA" id="ARBA00007599"/>
    </source>
</evidence>
<keyword evidence="4" id="KW-0963">Cytoplasm</keyword>
<comment type="caution">
    <text evidence="11">The sequence shown here is derived from an EMBL/GenBank/DDBJ whole genome shotgun (WGS) entry which is preliminary data.</text>
</comment>
<evidence type="ECO:0000256" key="8">
    <source>
        <dbReference type="ARBA" id="ARBA00022840"/>
    </source>
</evidence>
<dbReference type="SUPFAM" id="SSF52540">
    <property type="entry name" value="P-loop containing nucleoside triphosphate hydrolases"/>
    <property type="match status" value="1"/>
</dbReference>
<dbReference type="Gene3D" id="3.40.50.300">
    <property type="entry name" value="P-loop containing nucleotide triphosphate hydrolases"/>
    <property type="match status" value="1"/>
</dbReference>
<protein>
    <recommendedName>
        <fullName evidence="3">tRNA threonylcarbamoyladenosine biosynthesis protein TsaE</fullName>
    </recommendedName>
    <alternativeName>
        <fullName evidence="10">t(6)A37 threonylcarbamoyladenosine biosynthesis protein TsaE</fullName>
    </alternativeName>
</protein>
<dbReference type="RefSeq" id="WP_008603103.1">
    <property type="nucleotide sequence ID" value="NZ_AMRV01000008.1"/>
</dbReference>
<dbReference type="PATRIC" id="fig|1234595.3.peg.2352"/>